<dbReference type="OrthoDB" id="10480708at2759"/>
<evidence type="ECO:0000313" key="1">
    <source>
        <dbReference type="EMBL" id="KNZ48572.1"/>
    </source>
</evidence>
<proteinExistence type="predicted"/>
<evidence type="ECO:0000313" key="2">
    <source>
        <dbReference type="Proteomes" id="UP000037035"/>
    </source>
</evidence>
<dbReference type="Proteomes" id="UP000037035">
    <property type="component" value="Unassembled WGS sequence"/>
</dbReference>
<dbReference type="EMBL" id="LAVV01010786">
    <property type="protein sequence ID" value="KNZ48572.1"/>
    <property type="molecule type" value="Genomic_DNA"/>
</dbReference>
<accession>A0A0L6UJW9</accession>
<organism evidence="1 2">
    <name type="scientific">Puccinia sorghi</name>
    <dbReference type="NCBI Taxonomy" id="27349"/>
    <lineage>
        <taxon>Eukaryota</taxon>
        <taxon>Fungi</taxon>
        <taxon>Dikarya</taxon>
        <taxon>Basidiomycota</taxon>
        <taxon>Pucciniomycotina</taxon>
        <taxon>Pucciniomycetes</taxon>
        <taxon>Pucciniales</taxon>
        <taxon>Pucciniaceae</taxon>
        <taxon>Puccinia</taxon>
    </lineage>
</organism>
<feature type="non-terminal residue" evidence="1">
    <location>
        <position position="92"/>
    </location>
</feature>
<reference evidence="1 2" key="1">
    <citation type="submission" date="2015-08" db="EMBL/GenBank/DDBJ databases">
        <title>Next Generation Sequencing and Analysis of the Genome of Puccinia sorghi L Schw, the Causal Agent of Maize Common Rust.</title>
        <authorList>
            <person name="Rochi L."/>
            <person name="Burguener G."/>
            <person name="Darino M."/>
            <person name="Turjanski A."/>
            <person name="Kreff E."/>
            <person name="Dieguez M.J."/>
            <person name="Sacco F."/>
        </authorList>
    </citation>
    <scope>NUCLEOTIDE SEQUENCE [LARGE SCALE GENOMIC DNA]</scope>
    <source>
        <strain evidence="1 2">RO10H11247</strain>
    </source>
</reference>
<protein>
    <submittedName>
        <fullName evidence="1">Uncharacterized protein</fullName>
    </submittedName>
</protein>
<sequence>MNSFQARSEDGTNAGVLLSQWGRTAEASHCAAHARWESHNIYLLCQTTDSGSNNNTMAKMMHQKLSDLEGSELPWDYDTMHIKCFCHKMALV</sequence>
<comment type="caution">
    <text evidence="1">The sequence shown here is derived from an EMBL/GenBank/DDBJ whole genome shotgun (WGS) entry which is preliminary data.</text>
</comment>
<gene>
    <name evidence="1" type="ORF">VP01_5560g2</name>
</gene>
<keyword evidence="2" id="KW-1185">Reference proteome</keyword>
<dbReference type="AlphaFoldDB" id="A0A0L6UJW9"/>
<name>A0A0L6UJW9_9BASI</name>
<dbReference type="VEuPathDB" id="FungiDB:VP01_5560g2"/>